<dbReference type="AlphaFoldDB" id="A0AAD0YYP7"/>
<reference evidence="1 2" key="1">
    <citation type="submission" date="2018-11" db="EMBL/GenBank/DDBJ databases">
        <title>Proposal to divide the Flavobacteriaceae and reorganize its genera based on Amino Acid Identity values calculated from whole genome sequences.</title>
        <authorList>
            <person name="Nicholson A.C."/>
            <person name="Gulvik C.A."/>
            <person name="Whitney A.M."/>
            <person name="Humrighouse B.W."/>
            <person name="Bell M."/>
            <person name="Holmes B."/>
            <person name="Steigerwalt A.G."/>
            <person name="Villarma A."/>
            <person name="Sheth M."/>
            <person name="Batra D."/>
            <person name="Pryor J."/>
            <person name="Bernardet J.-F."/>
            <person name="Hugo C."/>
            <person name="Kampfer P."/>
            <person name="Newman J."/>
            <person name="McQuiston J.R."/>
        </authorList>
    </citation>
    <scope>NUCLEOTIDE SEQUENCE [LARGE SCALE GENOMIC DNA]</scope>
    <source>
        <strain evidence="1 2">H5559</strain>
    </source>
</reference>
<dbReference type="EMBL" id="CP033930">
    <property type="protein sequence ID" value="AZB20003.1"/>
    <property type="molecule type" value="Genomic_DNA"/>
</dbReference>
<dbReference type="Proteomes" id="UP000269015">
    <property type="component" value="Chromosome"/>
</dbReference>
<sequence length="431" mass="49387">MRAGKFTILCFSLFFYSINGQSPRISHDSISVFFNELKTASQKSASLWNEALYGPVLFIDPKTRDIFANEKDAEGLLQLNADVYTGILPVNINIANTAINWKGKRWAMIMLPLPENKQKRIGLLAHESFHRIQPLLGFELNNTENNHLDQRDGRMYLRLELEALKKAIQSVSDNELKEHLTRALSFRKYRHNLYDGSALSENLLELNEGMAEFTGVIVSNRNKRETAKFLTDGINGFFNNPTFVRSFAYHTIPVYGYLLYDKDKNWNKNITAKTDLTDYFVKAFKISISSDLENAVKKESLLYNGSSIAKDEGIREEKKKKRIAEYKSQFIEQPHFEIKFEKMNVSFDPRNIIPVEDKGTVYPVIRVTDKWGVLTVEKGALMSPNWDKISITNPKQAEDKKISGEGWTLDLADGYMIKKDEVTGNQTLVKK</sequence>
<name>A0AAD0YYP7_CHRID</name>
<evidence type="ECO:0000313" key="1">
    <source>
        <dbReference type="EMBL" id="AZB20003.1"/>
    </source>
</evidence>
<protein>
    <submittedName>
        <fullName evidence="1">Uncharacterized protein</fullName>
    </submittedName>
</protein>
<gene>
    <name evidence="1" type="ORF">EG352_20740</name>
</gene>
<organism evidence="1 2">
    <name type="scientific">Chryseobacterium indologenes</name>
    <name type="common">Flavobacterium indologenes</name>
    <dbReference type="NCBI Taxonomy" id="253"/>
    <lineage>
        <taxon>Bacteria</taxon>
        <taxon>Pseudomonadati</taxon>
        <taxon>Bacteroidota</taxon>
        <taxon>Flavobacteriia</taxon>
        <taxon>Flavobacteriales</taxon>
        <taxon>Weeksellaceae</taxon>
        <taxon>Chryseobacterium group</taxon>
        <taxon>Chryseobacterium</taxon>
    </lineage>
</organism>
<proteinExistence type="predicted"/>
<evidence type="ECO:0000313" key="2">
    <source>
        <dbReference type="Proteomes" id="UP000269015"/>
    </source>
</evidence>
<accession>A0AAD0YYP7</accession>
<dbReference type="RefSeq" id="WP_061085378.1">
    <property type="nucleotide sequence ID" value="NZ_CP033930.1"/>
</dbReference>